<dbReference type="Gene3D" id="1.20.1250.20">
    <property type="entry name" value="MFS general substrate transporter like domains"/>
    <property type="match status" value="2"/>
</dbReference>
<evidence type="ECO:0000256" key="7">
    <source>
        <dbReference type="ARBA" id="ARBA00022989"/>
    </source>
</evidence>
<keyword evidence="5" id="KW-0571">Peptide transport</keyword>
<keyword evidence="8 10" id="KW-0472">Membrane</keyword>
<proteinExistence type="inferred from homology"/>
<dbReference type="EMBL" id="AZBU02000001">
    <property type="protein sequence ID" value="TMS38710.1"/>
    <property type="molecule type" value="Genomic_DNA"/>
</dbReference>
<evidence type="ECO:0000256" key="4">
    <source>
        <dbReference type="ARBA" id="ARBA00022692"/>
    </source>
</evidence>
<dbReference type="FunFam" id="1.20.1250.20:FF:000049">
    <property type="entry name" value="Solute carrier family 15 member 2"/>
    <property type="match status" value="1"/>
</dbReference>
<evidence type="ECO:0000256" key="8">
    <source>
        <dbReference type="ARBA" id="ARBA00023136"/>
    </source>
</evidence>
<evidence type="ECO:0000313" key="11">
    <source>
        <dbReference type="EMBL" id="TMS38710.1"/>
    </source>
</evidence>
<evidence type="ECO:0000256" key="5">
    <source>
        <dbReference type="ARBA" id="ARBA00022856"/>
    </source>
</evidence>
<dbReference type="SUPFAM" id="SSF103473">
    <property type="entry name" value="MFS general substrate transporter"/>
    <property type="match status" value="1"/>
</dbReference>
<feature type="transmembrane region" description="Helical" evidence="10">
    <location>
        <begin position="117"/>
        <end position="138"/>
    </location>
</feature>
<dbReference type="AlphaFoldDB" id="A0A4U8UYT4"/>
<dbReference type="GO" id="GO:0022857">
    <property type="term" value="F:transmembrane transporter activity"/>
    <property type="evidence" value="ECO:0007669"/>
    <property type="project" value="InterPro"/>
</dbReference>
<feature type="transmembrane region" description="Helical" evidence="10">
    <location>
        <begin position="150"/>
        <end position="171"/>
    </location>
</feature>
<dbReference type="Proteomes" id="UP000298663">
    <property type="component" value="Unassembled WGS sequence"/>
</dbReference>
<dbReference type="GO" id="GO:0015031">
    <property type="term" value="P:protein transport"/>
    <property type="evidence" value="ECO:0007669"/>
    <property type="project" value="UniProtKB-KW"/>
</dbReference>
<keyword evidence="3" id="KW-0813">Transport</keyword>
<evidence type="ECO:0000313" key="12">
    <source>
        <dbReference type="Proteomes" id="UP000298663"/>
    </source>
</evidence>
<accession>A0A4U8UYT4</accession>
<protein>
    <recommendedName>
        <fullName evidence="9">Oligopeptide transporter 1</fullName>
    </recommendedName>
</protein>
<comment type="similarity">
    <text evidence="2">Belongs to the major facilitator superfamily. Proton-dependent oligopeptide transporter (POT/PTR) (TC 2.A.17) family.</text>
</comment>
<evidence type="ECO:0000256" key="1">
    <source>
        <dbReference type="ARBA" id="ARBA00004141"/>
    </source>
</evidence>
<evidence type="ECO:0000256" key="10">
    <source>
        <dbReference type="SAM" id="Phobius"/>
    </source>
</evidence>
<comment type="subcellular location">
    <subcellularLocation>
        <location evidence="1">Membrane</location>
        <topology evidence="1">Multi-pass membrane protein</topology>
    </subcellularLocation>
</comment>
<keyword evidence="7 10" id="KW-1133">Transmembrane helix</keyword>
<dbReference type="InterPro" id="IPR000109">
    <property type="entry name" value="POT_fam"/>
</dbReference>
<dbReference type="GO" id="GO:0015833">
    <property type="term" value="P:peptide transport"/>
    <property type="evidence" value="ECO:0007669"/>
    <property type="project" value="UniProtKB-KW"/>
</dbReference>
<sequence length="786" mass="86942">MAGENSGSFGSYDKNNDLDDRLERSKTVLTPQELDPEPTTMMGMFKRWPKSTFCIISNEFCERFSFYGMRAVLTLYLINILKYSNEDATLAFHSFIVICYFSPIIGSCLADGMFGKFWTILSLSIIYGCGNVVTAVASVLGHNVHPWMDFLGLFIIGIGTGGIKPCVSSFGADQFAPHHTTMISFFFSVFYFCINAGSTIAVGLTPKLRTIPCMGHDSCYPLAFGLPAVFMLTACLVFAAGSYWYKKVPPKENVIKLTFLAVCKAIFNFFRNWGTKREHWMDHYLDGHKCENDAKCMALAVKGKRVGEKCAQQKFVADIKTLVRVSVVLIPTPFFWALYDQQGSTWIIQAVAMDSQVWKGFDLLPDQMSIFNAILVMALIPIFQSFIYPGFEKCGIRTTAIRRMVIGGFLAAASFGACGILQLKVNQTLPDEPPSDMAFVSVINAFPNCNVSVTAINDTKLVGANSSLIDDKVKNYNNLFQFHVGSGKNVTFDFAYSGDCFGYTKEPFVYTFYGGKTYYVTTTPRGYLGGKSKTAKPQKGQGESSVSLSLLLPCSAIQNTKAGTWDTGCNMATDPSAVSYSGKIAACEFSATNPKCDPRNKPYFVWKEDVVSVNTLTTPSGNVNMTSYAPQDLYIGLYQLFYVHYKHNMGDRTPDKGDIDQQWIPDVVLEIKGQGGVYLMTIEPNPSLASNATKNIFNVHQVVPKNKMSILWQIPQYALISSGEVLFSITGLEFSYGQAAPSMKSVVTAVWLLMVAIGDTIIIILDKSLHIKNLASSKFKCRLNPF</sequence>
<reference evidence="11 12" key="1">
    <citation type="journal article" date="2015" name="Genome Biol.">
        <title>Comparative genomics of Steinernema reveals deeply conserved gene regulatory networks.</title>
        <authorList>
            <person name="Dillman A.R."/>
            <person name="Macchietto M."/>
            <person name="Porter C.F."/>
            <person name="Rogers A."/>
            <person name="Williams B."/>
            <person name="Antoshechkin I."/>
            <person name="Lee M.M."/>
            <person name="Goodwin Z."/>
            <person name="Lu X."/>
            <person name="Lewis E.E."/>
            <person name="Goodrich-Blair H."/>
            <person name="Stock S.P."/>
            <person name="Adams B.J."/>
            <person name="Sternberg P.W."/>
            <person name="Mortazavi A."/>
        </authorList>
    </citation>
    <scope>NUCLEOTIDE SEQUENCE [LARGE SCALE GENOMIC DNA]</scope>
    <source>
        <strain evidence="11 12">ALL</strain>
    </source>
</reference>
<keyword evidence="6" id="KW-0653">Protein transport</keyword>
<reference evidence="11 12" key="2">
    <citation type="journal article" date="2019" name="G3 (Bethesda)">
        <title>Hybrid Assembly of the Genome of the Entomopathogenic Nematode Steinernema carpocapsae Identifies the X-Chromosome.</title>
        <authorList>
            <person name="Serra L."/>
            <person name="Macchietto M."/>
            <person name="Macias-Munoz A."/>
            <person name="McGill C.J."/>
            <person name="Rodriguez I.M."/>
            <person name="Rodriguez B."/>
            <person name="Murad R."/>
            <person name="Mortazavi A."/>
        </authorList>
    </citation>
    <scope>NUCLEOTIDE SEQUENCE [LARGE SCALE GENOMIC DNA]</scope>
    <source>
        <strain evidence="11 12">ALL</strain>
    </source>
</reference>
<dbReference type="Pfam" id="PF00854">
    <property type="entry name" value="PTR2"/>
    <property type="match status" value="2"/>
</dbReference>
<name>A0A4U8UYT4_STECR</name>
<evidence type="ECO:0000256" key="3">
    <source>
        <dbReference type="ARBA" id="ARBA00022448"/>
    </source>
</evidence>
<dbReference type="OrthoDB" id="205993at2759"/>
<gene>
    <name evidence="11" type="ORF">L596_005372</name>
</gene>
<evidence type="ECO:0000256" key="2">
    <source>
        <dbReference type="ARBA" id="ARBA00005982"/>
    </source>
</evidence>
<feature type="transmembrane region" description="Helical" evidence="10">
    <location>
        <begin position="370"/>
        <end position="391"/>
    </location>
</feature>
<feature type="transmembrane region" description="Helical" evidence="10">
    <location>
        <begin position="403"/>
        <end position="423"/>
    </location>
</feature>
<feature type="transmembrane region" description="Helical" evidence="10">
    <location>
        <begin position="183"/>
        <end position="204"/>
    </location>
</feature>
<keyword evidence="12" id="KW-1185">Reference proteome</keyword>
<comment type="caution">
    <text evidence="11">The sequence shown here is derived from an EMBL/GenBank/DDBJ whole genome shotgun (WGS) entry which is preliminary data.</text>
</comment>
<evidence type="ECO:0000256" key="6">
    <source>
        <dbReference type="ARBA" id="ARBA00022927"/>
    </source>
</evidence>
<keyword evidence="4 10" id="KW-0812">Transmembrane</keyword>
<dbReference type="InterPro" id="IPR036259">
    <property type="entry name" value="MFS_trans_sf"/>
</dbReference>
<evidence type="ECO:0000256" key="9">
    <source>
        <dbReference type="ARBA" id="ARBA00078114"/>
    </source>
</evidence>
<dbReference type="GO" id="GO:0016020">
    <property type="term" value="C:membrane"/>
    <property type="evidence" value="ECO:0007669"/>
    <property type="project" value="UniProtKB-SubCell"/>
</dbReference>
<feature type="transmembrane region" description="Helical" evidence="10">
    <location>
        <begin position="90"/>
        <end position="110"/>
    </location>
</feature>
<dbReference type="PANTHER" id="PTHR11654">
    <property type="entry name" value="OLIGOPEPTIDE TRANSPORTER-RELATED"/>
    <property type="match status" value="1"/>
</dbReference>
<feature type="transmembrane region" description="Helical" evidence="10">
    <location>
        <begin position="224"/>
        <end position="245"/>
    </location>
</feature>
<organism evidence="11 12">
    <name type="scientific">Steinernema carpocapsae</name>
    <name type="common">Entomopathogenic nematode</name>
    <dbReference type="NCBI Taxonomy" id="34508"/>
    <lineage>
        <taxon>Eukaryota</taxon>
        <taxon>Metazoa</taxon>
        <taxon>Ecdysozoa</taxon>
        <taxon>Nematoda</taxon>
        <taxon>Chromadorea</taxon>
        <taxon>Rhabditida</taxon>
        <taxon>Tylenchina</taxon>
        <taxon>Panagrolaimomorpha</taxon>
        <taxon>Strongyloidoidea</taxon>
        <taxon>Steinernematidae</taxon>
        <taxon>Steinernema</taxon>
    </lineage>
</organism>